<proteinExistence type="predicted"/>
<accession>A0A0F9RCS0</accession>
<sequence length="96" mass="10247">MSDRWKYLGKENITFSGAGVSEVATLPNHTEIFSIVAEGTVVLFEINGSLANLDSAGYIPSNSGQAIGPLSNLNSLHVYGVTISGIAHIQYYRDTS</sequence>
<evidence type="ECO:0000313" key="1">
    <source>
        <dbReference type="EMBL" id="KKN52724.1"/>
    </source>
</evidence>
<protein>
    <submittedName>
        <fullName evidence="1">Uncharacterized protein</fullName>
    </submittedName>
</protein>
<gene>
    <name evidence="1" type="ORF">LCGC14_0609610</name>
</gene>
<organism evidence="1">
    <name type="scientific">marine sediment metagenome</name>
    <dbReference type="NCBI Taxonomy" id="412755"/>
    <lineage>
        <taxon>unclassified sequences</taxon>
        <taxon>metagenomes</taxon>
        <taxon>ecological metagenomes</taxon>
    </lineage>
</organism>
<reference evidence="1" key="1">
    <citation type="journal article" date="2015" name="Nature">
        <title>Complex archaea that bridge the gap between prokaryotes and eukaryotes.</title>
        <authorList>
            <person name="Spang A."/>
            <person name="Saw J.H."/>
            <person name="Jorgensen S.L."/>
            <person name="Zaremba-Niedzwiedzka K."/>
            <person name="Martijn J."/>
            <person name="Lind A.E."/>
            <person name="van Eijk R."/>
            <person name="Schleper C."/>
            <person name="Guy L."/>
            <person name="Ettema T.J."/>
        </authorList>
    </citation>
    <scope>NUCLEOTIDE SEQUENCE</scope>
</reference>
<dbReference type="EMBL" id="LAZR01001007">
    <property type="protein sequence ID" value="KKN52724.1"/>
    <property type="molecule type" value="Genomic_DNA"/>
</dbReference>
<name>A0A0F9RCS0_9ZZZZ</name>
<dbReference type="AlphaFoldDB" id="A0A0F9RCS0"/>
<comment type="caution">
    <text evidence="1">The sequence shown here is derived from an EMBL/GenBank/DDBJ whole genome shotgun (WGS) entry which is preliminary data.</text>
</comment>